<sequence>MPHRPYSCGTTGGRPPRKQNQTPFEKNRPVIQESNKEDSDEDMRTDQESGHRTDEDIPTDVDEPTPPTRSTRSLKREGALDGPAFTALINYTAKLKPMPNTAVPSVTAPTMPVPTNLLPPVFPPPAENRVVDAVKVFQQRQAMGDDLKHGRLLVDRRLMRTIVRFVTHCIVYEANDVIQRESQSYYPTPHNRIVPKQDKYHSDDGGAIERGWARLREHHMRLAELRRKRKAANSDVNKDRSA</sequence>
<dbReference type="AlphaFoldDB" id="A0AAW0BU76"/>
<gene>
    <name evidence="3" type="ORF">VNI00_014033</name>
</gene>
<keyword evidence="1" id="KW-0175">Coiled coil</keyword>
<keyword evidence="4" id="KW-1185">Reference proteome</keyword>
<comment type="caution">
    <text evidence="3">The sequence shown here is derived from an EMBL/GenBank/DDBJ whole genome shotgun (WGS) entry which is preliminary data.</text>
</comment>
<evidence type="ECO:0000313" key="4">
    <source>
        <dbReference type="Proteomes" id="UP001383192"/>
    </source>
</evidence>
<evidence type="ECO:0000313" key="3">
    <source>
        <dbReference type="EMBL" id="KAK7030448.1"/>
    </source>
</evidence>
<protein>
    <submittedName>
        <fullName evidence="3">Uncharacterized protein</fullName>
    </submittedName>
</protein>
<feature type="coiled-coil region" evidence="1">
    <location>
        <begin position="215"/>
        <end position="242"/>
    </location>
</feature>
<dbReference type="Proteomes" id="UP001383192">
    <property type="component" value="Unassembled WGS sequence"/>
</dbReference>
<feature type="compositionally biased region" description="Basic and acidic residues" evidence="2">
    <location>
        <begin position="34"/>
        <end position="55"/>
    </location>
</feature>
<evidence type="ECO:0000256" key="1">
    <source>
        <dbReference type="SAM" id="Coils"/>
    </source>
</evidence>
<accession>A0AAW0BU76</accession>
<evidence type="ECO:0000256" key="2">
    <source>
        <dbReference type="SAM" id="MobiDB-lite"/>
    </source>
</evidence>
<organism evidence="3 4">
    <name type="scientific">Paramarasmius palmivorus</name>
    <dbReference type="NCBI Taxonomy" id="297713"/>
    <lineage>
        <taxon>Eukaryota</taxon>
        <taxon>Fungi</taxon>
        <taxon>Dikarya</taxon>
        <taxon>Basidiomycota</taxon>
        <taxon>Agaricomycotina</taxon>
        <taxon>Agaricomycetes</taxon>
        <taxon>Agaricomycetidae</taxon>
        <taxon>Agaricales</taxon>
        <taxon>Marasmiineae</taxon>
        <taxon>Marasmiaceae</taxon>
        <taxon>Paramarasmius</taxon>
    </lineage>
</organism>
<name>A0AAW0BU76_9AGAR</name>
<dbReference type="EMBL" id="JAYKXP010000075">
    <property type="protein sequence ID" value="KAK7030448.1"/>
    <property type="molecule type" value="Genomic_DNA"/>
</dbReference>
<proteinExistence type="predicted"/>
<feature type="region of interest" description="Disordered" evidence="2">
    <location>
        <begin position="1"/>
        <end position="79"/>
    </location>
</feature>
<reference evidence="3 4" key="1">
    <citation type="submission" date="2024-01" db="EMBL/GenBank/DDBJ databases">
        <title>A draft genome for a cacao thread blight-causing isolate of Paramarasmius palmivorus.</title>
        <authorList>
            <person name="Baruah I.K."/>
            <person name="Bukari Y."/>
            <person name="Amoako-Attah I."/>
            <person name="Meinhardt L.W."/>
            <person name="Bailey B.A."/>
            <person name="Cohen S.P."/>
        </authorList>
    </citation>
    <scope>NUCLEOTIDE SEQUENCE [LARGE SCALE GENOMIC DNA]</scope>
    <source>
        <strain evidence="3 4">GH-12</strain>
    </source>
</reference>